<reference evidence="2 3" key="1">
    <citation type="submission" date="2020-08" db="EMBL/GenBank/DDBJ databases">
        <title>Plant Genome Project.</title>
        <authorList>
            <person name="Zhang R.-G."/>
        </authorList>
    </citation>
    <scope>NUCLEOTIDE SEQUENCE [LARGE SCALE GENOMIC DNA]</scope>
    <source>
        <tissue evidence="2">Rhizome</tissue>
    </source>
</reference>
<dbReference type="Pfam" id="PF00403">
    <property type="entry name" value="HMA"/>
    <property type="match status" value="1"/>
</dbReference>
<feature type="domain" description="HMA" evidence="1">
    <location>
        <begin position="69"/>
        <end position="135"/>
    </location>
</feature>
<dbReference type="Proteomes" id="UP000734854">
    <property type="component" value="Unassembled WGS sequence"/>
</dbReference>
<sequence>MISPQLAFFQSMKQLSFSCASSASSEVCTVLRQRSAVRPIDRGPEPAPLHLKSGAVSGATASSSATCQEQVVHLRVSLHCKACEREIRKHIYKMEGVTSFEVDLAKKKVTVVGKLTPLQVLRNISKVKNAQFWPSHPLAPLESS</sequence>
<keyword evidence="3" id="KW-1185">Reference proteome</keyword>
<dbReference type="InterPro" id="IPR006121">
    <property type="entry name" value="HMA_dom"/>
</dbReference>
<dbReference type="EMBL" id="JACMSC010000002">
    <property type="protein sequence ID" value="KAG6534473.1"/>
    <property type="molecule type" value="Genomic_DNA"/>
</dbReference>
<comment type="caution">
    <text evidence="2">The sequence shown here is derived from an EMBL/GenBank/DDBJ whole genome shotgun (WGS) entry which is preliminary data.</text>
</comment>
<dbReference type="PANTHER" id="PTHR46119">
    <property type="entry name" value="OS08G0405700 PROTEIN"/>
    <property type="match status" value="1"/>
</dbReference>
<name>A0A8J5HW19_ZINOF</name>
<dbReference type="GO" id="GO:0046872">
    <property type="term" value="F:metal ion binding"/>
    <property type="evidence" value="ECO:0007669"/>
    <property type="project" value="InterPro"/>
</dbReference>
<dbReference type="AlphaFoldDB" id="A0A8J5HW19"/>
<dbReference type="InterPro" id="IPR044526">
    <property type="entry name" value="NAKR1-3"/>
</dbReference>
<dbReference type="CDD" id="cd00371">
    <property type="entry name" value="HMA"/>
    <property type="match status" value="1"/>
</dbReference>
<dbReference type="PANTHER" id="PTHR46119:SF15">
    <property type="entry name" value="PROTEIN SODIUM POTASSIUM ROOT DEFECTIVE 2"/>
    <property type="match status" value="1"/>
</dbReference>
<evidence type="ECO:0000313" key="3">
    <source>
        <dbReference type="Proteomes" id="UP000734854"/>
    </source>
</evidence>
<organism evidence="2 3">
    <name type="scientific">Zingiber officinale</name>
    <name type="common">Ginger</name>
    <name type="synonym">Amomum zingiber</name>
    <dbReference type="NCBI Taxonomy" id="94328"/>
    <lineage>
        <taxon>Eukaryota</taxon>
        <taxon>Viridiplantae</taxon>
        <taxon>Streptophyta</taxon>
        <taxon>Embryophyta</taxon>
        <taxon>Tracheophyta</taxon>
        <taxon>Spermatophyta</taxon>
        <taxon>Magnoliopsida</taxon>
        <taxon>Liliopsida</taxon>
        <taxon>Zingiberales</taxon>
        <taxon>Zingiberaceae</taxon>
        <taxon>Zingiber</taxon>
    </lineage>
</organism>
<evidence type="ECO:0000313" key="2">
    <source>
        <dbReference type="EMBL" id="KAG6534473.1"/>
    </source>
</evidence>
<protein>
    <recommendedName>
        <fullName evidence="1">HMA domain-containing protein</fullName>
    </recommendedName>
</protein>
<dbReference type="OrthoDB" id="689350at2759"/>
<dbReference type="PROSITE" id="PS50846">
    <property type="entry name" value="HMA_2"/>
    <property type="match status" value="1"/>
</dbReference>
<evidence type="ECO:0000259" key="1">
    <source>
        <dbReference type="PROSITE" id="PS50846"/>
    </source>
</evidence>
<proteinExistence type="predicted"/>
<accession>A0A8J5HW19</accession>
<gene>
    <name evidence="2" type="ORF">ZIOFF_008360</name>
</gene>